<dbReference type="Pfam" id="PF09481">
    <property type="entry name" value="CRISPR_Cse1"/>
    <property type="match status" value="1"/>
</dbReference>
<gene>
    <name evidence="1" type="ORF">SAMN05421779_10498</name>
</gene>
<proteinExistence type="predicted"/>
<dbReference type="RefSeq" id="WP_076400555.1">
    <property type="nucleotide sequence ID" value="NZ_FTOA01000004.1"/>
</dbReference>
<name>A0A1N7MG50_9PROT</name>
<dbReference type="EMBL" id="FTOA01000004">
    <property type="protein sequence ID" value="SIS84997.1"/>
    <property type="molecule type" value="Genomic_DNA"/>
</dbReference>
<dbReference type="AlphaFoldDB" id="A0A1N7MG50"/>
<dbReference type="OrthoDB" id="5392377at2"/>
<organism evidence="1 2">
    <name type="scientific">Insolitispirillum peregrinum</name>
    <dbReference type="NCBI Taxonomy" id="80876"/>
    <lineage>
        <taxon>Bacteria</taxon>
        <taxon>Pseudomonadati</taxon>
        <taxon>Pseudomonadota</taxon>
        <taxon>Alphaproteobacteria</taxon>
        <taxon>Rhodospirillales</taxon>
        <taxon>Novispirillaceae</taxon>
        <taxon>Insolitispirillum</taxon>
    </lineage>
</organism>
<protein>
    <submittedName>
        <fullName evidence="1">CRISPR-associated protein, Cse1 family</fullName>
    </submittedName>
</protein>
<dbReference type="InterPro" id="IPR013381">
    <property type="entry name" value="CRISPR-assoc_prot_Cse1"/>
</dbReference>
<dbReference type="STRING" id="80876.SAMN05421779_10498"/>
<accession>A0A1N7MG50</accession>
<dbReference type="NCBIfam" id="TIGR02547">
    <property type="entry name" value="casA_cse1"/>
    <property type="match status" value="1"/>
</dbReference>
<evidence type="ECO:0000313" key="2">
    <source>
        <dbReference type="Proteomes" id="UP000185678"/>
    </source>
</evidence>
<evidence type="ECO:0000313" key="1">
    <source>
        <dbReference type="EMBL" id="SIS84997.1"/>
    </source>
</evidence>
<dbReference type="Proteomes" id="UP000185678">
    <property type="component" value="Unassembled WGS sequence"/>
</dbReference>
<sequence length="500" mass="54104">MTNHFNLIDEPWIPVAGAGRVSLLALFSDPGLGTIGGTPIEKIALFKLLMAIAQAAQTPADEAAWQGLTAAGLAAQCREYLAAHHDAFFLCGDRPFLQMPTIKGAALQPYGAILPDVSTGNTTVLLATQIERPLSDAERAVLLITQMGFALGGKKTDNSVVLSAGYRRKQNDKGKPSTGKAGPSVEFLGALHSFIEGPSLQDTVLLNLMTHDGIARSQMFPRGVGVAPWEAMPTGEDCDVARGLVQSLMGRLVPLCRFCLLTENGLHYSEGVLHPGYKDGVTDPTTTALLTGKKPAILWVDPQKRPWRSVTALLGFMNAGDAMFCRQVQTGMGRAVQAGIPIRLWSGGLRVSSNAGEQYVSGADDFVESDVTLPPNVNDDVGFQELKAEMEALDAVSRIVYSSVSRYCTELKVDGKSRAAKASELYWQLCERHFQDLLYACYAGEEKAQALSSLHRVFTECALQSFDGFCPQDTARQLDAWAKARPKAPLFNREKARKGR</sequence>
<keyword evidence="2" id="KW-1185">Reference proteome</keyword>
<reference evidence="1 2" key="1">
    <citation type="submission" date="2017-01" db="EMBL/GenBank/DDBJ databases">
        <authorList>
            <person name="Mah S.A."/>
            <person name="Swanson W.J."/>
            <person name="Moy G.W."/>
            <person name="Vacquier V.D."/>
        </authorList>
    </citation>
    <scope>NUCLEOTIDE SEQUENCE [LARGE SCALE GENOMIC DNA]</scope>
    <source>
        <strain evidence="1 2">DSM 11589</strain>
    </source>
</reference>